<evidence type="ECO:0000259" key="4">
    <source>
        <dbReference type="SMART" id="SM00829"/>
    </source>
</evidence>
<reference evidence="5" key="1">
    <citation type="journal article" date="2020" name="Stud. Mycol.">
        <title>101 Dothideomycetes genomes: a test case for predicting lifestyles and emergence of pathogens.</title>
        <authorList>
            <person name="Haridas S."/>
            <person name="Albert R."/>
            <person name="Binder M."/>
            <person name="Bloem J."/>
            <person name="Labutti K."/>
            <person name="Salamov A."/>
            <person name="Andreopoulos B."/>
            <person name="Baker S."/>
            <person name="Barry K."/>
            <person name="Bills G."/>
            <person name="Bluhm B."/>
            <person name="Cannon C."/>
            <person name="Castanera R."/>
            <person name="Culley D."/>
            <person name="Daum C."/>
            <person name="Ezra D."/>
            <person name="Gonzalez J."/>
            <person name="Henrissat B."/>
            <person name="Kuo A."/>
            <person name="Liang C."/>
            <person name="Lipzen A."/>
            <person name="Lutzoni F."/>
            <person name="Magnuson J."/>
            <person name="Mondo S."/>
            <person name="Nolan M."/>
            <person name="Ohm R."/>
            <person name="Pangilinan J."/>
            <person name="Park H.-J."/>
            <person name="Ramirez L."/>
            <person name="Alfaro M."/>
            <person name="Sun H."/>
            <person name="Tritt A."/>
            <person name="Yoshinaga Y."/>
            <person name="Zwiers L.-H."/>
            <person name="Turgeon B."/>
            <person name="Goodwin S."/>
            <person name="Spatafora J."/>
            <person name="Crous P."/>
            <person name="Grigoriev I."/>
        </authorList>
    </citation>
    <scope>NUCLEOTIDE SEQUENCE</scope>
    <source>
        <strain evidence="5">CBS 115976</strain>
    </source>
</reference>
<proteinExistence type="inferred from homology"/>
<evidence type="ECO:0000313" key="5">
    <source>
        <dbReference type="EMBL" id="KAF2667819.1"/>
    </source>
</evidence>
<dbReference type="EMBL" id="MU004237">
    <property type="protein sequence ID" value="KAF2667819.1"/>
    <property type="molecule type" value="Genomic_DNA"/>
</dbReference>
<sequence>MSNRAAIIHTPKAPLVIEEVEKYTPGPQELLIKNTSIAFNPIEWKVARLAILPIEYPAILGFSFGGTVEAIGSDVTNFHVGERVATSGSGPGNKYGAYQLYALSKAESTIKLPDNVSMDAASSVMINFKTVAAILTATAGLDSPKLEQVPAKGKKVLIYGGTSSVGSLAIQYATQAGYTVISTTSPKHEAFVSTLGAAKLIDHTQTEDALREALIAEGPYQLVVDTISLGRTVYITADVLKAQGGGTLYTLQPPFGPETLPEGVTRHFAPYTSILAEPEHKSLLEYLANDYLPKALAEDKLKPIPIEKVNGGLAGVDAALTKGFGGLSGVKMVLNPQG</sequence>
<dbReference type="GO" id="GO:0016651">
    <property type="term" value="F:oxidoreductase activity, acting on NAD(P)H"/>
    <property type="evidence" value="ECO:0007669"/>
    <property type="project" value="InterPro"/>
</dbReference>
<dbReference type="SUPFAM" id="SSF51735">
    <property type="entry name" value="NAD(P)-binding Rossmann-fold domains"/>
    <property type="match status" value="1"/>
</dbReference>
<dbReference type="PANTHER" id="PTHR45348">
    <property type="entry name" value="HYPOTHETICAL OXIDOREDUCTASE (EUROFUNG)"/>
    <property type="match status" value="1"/>
</dbReference>
<dbReference type="Proteomes" id="UP000799302">
    <property type="component" value="Unassembled WGS sequence"/>
</dbReference>
<comment type="similarity">
    <text evidence="1">Belongs to the zinc-containing alcohol dehydrogenase family.</text>
</comment>
<dbReference type="SUPFAM" id="SSF50129">
    <property type="entry name" value="GroES-like"/>
    <property type="match status" value="1"/>
</dbReference>
<dbReference type="InterPro" id="IPR047122">
    <property type="entry name" value="Trans-enoyl_RdTase-like"/>
</dbReference>
<keyword evidence="6" id="KW-1185">Reference proteome</keyword>
<comment type="subunit">
    <text evidence="2">Monomer.</text>
</comment>
<evidence type="ECO:0000313" key="6">
    <source>
        <dbReference type="Proteomes" id="UP000799302"/>
    </source>
</evidence>
<dbReference type="PANTHER" id="PTHR45348:SF2">
    <property type="entry name" value="ZINC-TYPE ALCOHOL DEHYDROGENASE-LIKE PROTEIN C2E1P3.01"/>
    <property type="match status" value="1"/>
</dbReference>
<accession>A0A6A6U6D8</accession>
<keyword evidence="3" id="KW-0560">Oxidoreductase</keyword>
<dbReference type="InterPro" id="IPR013154">
    <property type="entry name" value="ADH-like_N"/>
</dbReference>
<evidence type="ECO:0000256" key="1">
    <source>
        <dbReference type="ARBA" id="ARBA00008072"/>
    </source>
</evidence>
<dbReference type="InterPro" id="IPR020843">
    <property type="entry name" value="ER"/>
</dbReference>
<dbReference type="OrthoDB" id="3509362at2759"/>
<evidence type="ECO:0000256" key="3">
    <source>
        <dbReference type="ARBA" id="ARBA00023002"/>
    </source>
</evidence>
<dbReference type="InterPro" id="IPR011032">
    <property type="entry name" value="GroES-like_sf"/>
</dbReference>
<name>A0A6A6U6D8_9PEZI</name>
<dbReference type="InterPro" id="IPR036291">
    <property type="entry name" value="NAD(P)-bd_dom_sf"/>
</dbReference>
<organism evidence="5 6">
    <name type="scientific">Microthyrium microscopicum</name>
    <dbReference type="NCBI Taxonomy" id="703497"/>
    <lineage>
        <taxon>Eukaryota</taxon>
        <taxon>Fungi</taxon>
        <taxon>Dikarya</taxon>
        <taxon>Ascomycota</taxon>
        <taxon>Pezizomycotina</taxon>
        <taxon>Dothideomycetes</taxon>
        <taxon>Dothideomycetes incertae sedis</taxon>
        <taxon>Microthyriales</taxon>
        <taxon>Microthyriaceae</taxon>
        <taxon>Microthyrium</taxon>
    </lineage>
</organism>
<dbReference type="Pfam" id="PF08240">
    <property type="entry name" value="ADH_N"/>
    <property type="match status" value="1"/>
</dbReference>
<dbReference type="CDD" id="cd08249">
    <property type="entry name" value="enoyl_reductase_like"/>
    <property type="match status" value="1"/>
</dbReference>
<protein>
    <submittedName>
        <fullName evidence="5">Alcohol dehydrogenase GroES-like domain-containing protein</fullName>
    </submittedName>
</protein>
<dbReference type="AlphaFoldDB" id="A0A6A6U6D8"/>
<dbReference type="Gene3D" id="3.40.50.720">
    <property type="entry name" value="NAD(P)-binding Rossmann-like Domain"/>
    <property type="match status" value="1"/>
</dbReference>
<gene>
    <name evidence="5" type="ORF">BT63DRAFT_426667</name>
</gene>
<feature type="domain" description="Enoyl reductase (ER)" evidence="4">
    <location>
        <begin position="34"/>
        <end position="334"/>
    </location>
</feature>
<evidence type="ECO:0000256" key="2">
    <source>
        <dbReference type="ARBA" id="ARBA00011245"/>
    </source>
</evidence>
<dbReference type="SMART" id="SM00829">
    <property type="entry name" value="PKS_ER"/>
    <property type="match status" value="1"/>
</dbReference>
<dbReference type="Gene3D" id="3.90.180.10">
    <property type="entry name" value="Medium-chain alcohol dehydrogenases, catalytic domain"/>
    <property type="match status" value="1"/>
</dbReference>